<dbReference type="PANTHER" id="PTHR30157:SF0">
    <property type="entry name" value="NADPH-DEPENDENT FERRIC-CHELATE REDUCTASE"/>
    <property type="match status" value="1"/>
</dbReference>
<dbReference type="InterPro" id="IPR039261">
    <property type="entry name" value="FNR_nucleotide-bd"/>
</dbReference>
<dbReference type="InterPro" id="IPR007037">
    <property type="entry name" value="SIP_rossman_dom"/>
</dbReference>
<dbReference type="Pfam" id="PF08021">
    <property type="entry name" value="FAD_binding_9"/>
    <property type="match status" value="1"/>
</dbReference>
<gene>
    <name evidence="2" type="ORF">HDA39_007806</name>
</gene>
<dbReference type="InterPro" id="IPR017927">
    <property type="entry name" value="FAD-bd_FR_type"/>
</dbReference>
<dbReference type="InterPro" id="IPR013113">
    <property type="entry name" value="SIP_FAD-bd"/>
</dbReference>
<dbReference type="InterPro" id="IPR039374">
    <property type="entry name" value="SIP_fam"/>
</dbReference>
<dbReference type="RefSeq" id="WP_184803879.1">
    <property type="nucleotide sequence ID" value="NZ_JACHMY010000001.1"/>
</dbReference>
<name>A0A7W9JF99_9ACTN</name>
<protein>
    <submittedName>
        <fullName evidence="2">NADPH-dependent ferric siderophore reductase</fullName>
    </submittedName>
</protein>
<organism evidence="2 3">
    <name type="scientific">Kribbella italica</name>
    <dbReference type="NCBI Taxonomy" id="1540520"/>
    <lineage>
        <taxon>Bacteria</taxon>
        <taxon>Bacillati</taxon>
        <taxon>Actinomycetota</taxon>
        <taxon>Actinomycetes</taxon>
        <taxon>Propionibacteriales</taxon>
        <taxon>Kribbellaceae</taxon>
        <taxon>Kribbella</taxon>
    </lineage>
</organism>
<feature type="domain" description="FAD-binding FR-type" evidence="1">
    <location>
        <begin position="17"/>
        <end position="143"/>
    </location>
</feature>
<keyword evidence="3" id="KW-1185">Reference proteome</keyword>
<dbReference type="EMBL" id="JACHMY010000001">
    <property type="protein sequence ID" value="MBB5841072.1"/>
    <property type="molecule type" value="Genomic_DNA"/>
</dbReference>
<dbReference type="InterPro" id="IPR017938">
    <property type="entry name" value="Riboflavin_synthase-like_b-brl"/>
</dbReference>
<dbReference type="Gene3D" id="2.40.30.10">
    <property type="entry name" value="Translation factors"/>
    <property type="match status" value="1"/>
</dbReference>
<dbReference type="Proteomes" id="UP000549971">
    <property type="component" value="Unassembled WGS sequence"/>
</dbReference>
<evidence type="ECO:0000313" key="2">
    <source>
        <dbReference type="EMBL" id="MBB5841072.1"/>
    </source>
</evidence>
<dbReference type="Pfam" id="PF04954">
    <property type="entry name" value="SIP"/>
    <property type="match status" value="1"/>
</dbReference>
<dbReference type="PROSITE" id="PS51384">
    <property type="entry name" value="FAD_FR"/>
    <property type="match status" value="1"/>
</dbReference>
<comment type="caution">
    <text evidence="2">The sequence shown here is derived from an EMBL/GenBank/DDBJ whole genome shotgun (WGS) entry which is preliminary data.</text>
</comment>
<accession>A0A7W9JF99</accession>
<dbReference type="AlphaFoldDB" id="A0A7W9JF99"/>
<dbReference type="CDD" id="cd06193">
    <property type="entry name" value="siderophore_interacting"/>
    <property type="match status" value="1"/>
</dbReference>
<evidence type="ECO:0000313" key="3">
    <source>
        <dbReference type="Proteomes" id="UP000549971"/>
    </source>
</evidence>
<dbReference type="GO" id="GO:0016491">
    <property type="term" value="F:oxidoreductase activity"/>
    <property type="evidence" value="ECO:0007669"/>
    <property type="project" value="InterPro"/>
</dbReference>
<sequence length="265" mass="29572">MSLGVDPGLETGLELVRRPIAATVLARTVLNRQLIRITVGAPELDRFEYAGPDHLVRIFLPPRPGAELILPRTERWWPELQEMPEATRPVVRNYTVRAFEPAARRMGIDFVVHGTGPGSTFAQAAAPGDRLGILSDGADYAPPQDTDWQLLVGDETALPAIAAIIEQLGPDDRALAFIEVGDRDDELRIPRHPGVRIHWLHRGDAHNSDLLLRRLRATALPIGRAYAWLAGESSLVTSVRRHLVNDRGLDKHQVYFCGYWRRTEA</sequence>
<proteinExistence type="predicted"/>
<dbReference type="Gene3D" id="3.40.50.80">
    <property type="entry name" value="Nucleotide-binding domain of ferredoxin-NADP reductase (FNR) module"/>
    <property type="match status" value="1"/>
</dbReference>
<evidence type="ECO:0000259" key="1">
    <source>
        <dbReference type="PROSITE" id="PS51384"/>
    </source>
</evidence>
<dbReference type="PANTHER" id="PTHR30157">
    <property type="entry name" value="FERRIC REDUCTASE, NADPH-DEPENDENT"/>
    <property type="match status" value="1"/>
</dbReference>
<dbReference type="SUPFAM" id="SSF63380">
    <property type="entry name" value="Riboflavin synthase domain-like"/>
    <property type="match status" value="1"/>
</dbReference>
<reference evidence="2 3" key="1">
    <citation type="submission" date="2020-08" db="EMBL/GenBank/DDBJ databases">
        <title>Sequencing the genomes of 1000 actinobacteria strains.</title>
        <authorList>
            <person name="Klenk H.-P."/>
        </authorList>
    </citation>
    <scope>NUCLEOTIDE SEQUENCE [LARGE SCALE GENOMIC DNA]</scope>
    <source>
        <strain evidence="2 3">DSM 28967</strain>
    </source>
</reference>